<accession>A0A7S1DIP2</accession>
<protein>
    <submittedName>
        <fullName evidence="1">Uncharacterized protein</fullName>
    </submittedName>
</protein>
<name>A0A7S1DIP2_HEMAN</name>
<reference evidence="1" key="1">
    <citation type="submission" date="2021-01" db="EMBL/GenBank/DDBJ databases">
        <authorList>
            <person name="Corre E."/>
            <person name="Pelletier E."/>
            <person name="Niang G."/>
            <person name="Scheremetjew M."/>
            <person name="Finn R."/>
            <person name="Kale V."/>
            <person name="Holt S."/>
            <person name="Cochrane G."/>
            <person name="Meng A."/>
            <person name="Brown T."/>
            <person name="Cohen L."/>
        </authorList>
    </citation>
    <scope>NUCLEOTIDE SEQUENCE</scope>
    <source>
        <strain evidence="1">CCMP644</strain>
    </source>
</reference>
<dbReference type="AlphaFoldDB" id="A0A7S1DIP2"/>
<dbReference type="EMBL" id="HBFX01005223">
    <property type="protein sequence ID" value="CAD8948708.1"/>
    <property type="molecule type" value="Transcribed_RNA"/>
</dbReference>
<evidence type="ECO:0000313" key="1">
    <source>
        <dbReference type="EMBL" id="CAD8948708.1"/>
    </source>
</evidence>
<sequence>MWGRDGKGGRCQAWEDIDRSNGTHRINFRGRMSNGIIEYLYTRIAADTAGVGIAAIGNGLDNLKLFYPNIEYKEGGERKVIPANKKCGPHFQSYAFFRTERCLAQCILAPTPTLLTPFMFKLKAEDVMIHFRRPFFQFKGKNPHGIRRHTAWHTTPTYEYFANILESIKRKGILGRVYLVAEPHQRDDDIVVKLEEVWNATWVSGSPNQDHYLSRVSPTFIGSFGTFTWTIVYLSQAKTIHLPIVSNMTYGSTWNWWEELFIEDDPRITYHDEVLPDWGGIGGFLTAADVIASNTVYSRSILNRTDGEFCHPRRDKVLAYGSKDKKYPYQDLYTGELLHPS</sequence>
<organism evidence="1">
    <name type="scientific">Hemiselmis andersenii</name>
    <name type="common">Cryptophyte alga</name>
    <dbReference type="NCBI Taxonomy" id="464988"/>
    <lineage>
        <taxon>Eukaryota</taxon>
        <taxon>Cryptophyceae</taxon>
        <taxon>Cryptomonadales</taxon>
        <taxon>Hemiselmidaceae</taxon>
        <taxon>Hemiselmis</taxon>
    </lineage>
</organism>
<proteinExistence type="predicted"/>
<gene>
    <name evidence="1" type="ORF">HAND00432_LOCUS3226</name>
</gene>